<accession>A0A9Q3YM04</accession>
<feature type="domain" description="RDD" evidence="7">
    <location>
        <begin position="8"/>
        <end position="142"/>
    </location>
</feature>
<gene>
    <name evidence="8" type="ORF">LL252_06885</name>
</gene>
<keyword evidence="2" id="KW-1003">Cell membrane</keyword>
<comment type="caution">
    <text evidence="8">The sequence shown here is derived from an EMBL/GenBank/DDBJ whole genome shotgun (WGS) entry which is preliminary data.</text>
</comment>
<protein>
    <submittedName>
        <fullName evidence="8">RDD family protein</fullName>
    </submittedName>
</protein>
<evidence type="ECO:0000256" key="1">
    <source>
        <dbReference type="ARBA" id="ARBA00004651"/>
    </source>
</evidence>
<organism evidence="8 9">
    <name type="scientific">Alloalcanivorax marinus</name>
    <dbReference type="NCBI Taxonomy" id="1177169"/>
    <lineage>
        <taxon>Bacteria</taxon>
        <taxon>Pseudomonadati</taxon>
        <taxon>Pseudomonadota</taxon>
        <taxon>Gammaproteobacteria</taxon>
        <taxon>Oceanospirillales</taxon>
        <taxon>Alcanivoracaceae</taxon>
        <taxon>Alloalcanivorax</taxon>
    </lineage>
</organism>
<evidence type="ECO:0000313" key="8">
    <source>
        <dbReference type="EMBL" id="MCC4308294.1"/>
    </source>
</evidence>
<dbReference type="EMBL" id="JAJGNA010000005">
    <property type="protein sequence ID" value="MCC4308294.1"/>
    <property type="molecule type" value="Genomic_DNA"/>
</dbReference>
<keyword evidence="4 6" id="KW-1133">Transmembrane helix</keyword>
<dbReference type="Pfam" id="PF06271">
    <property type="entry name" value="RDD"/>
    <property type="match status" value="1"/>
</dbReference>
<evidence type="ECO:0000259" key="7">
    <source>
        <dbReference type="Pfam" id="PF06271"/>
    </source>
</evidence>
<sequence length="171" mass="18888">MIEDAKPAGLLKRFMALVYDGFLVIALWFVSAGLFVLLYNHTGLPVQDINGVTRADPMVLRGVLFPLLILETWAFYAWFWLHGGQTLGMRAWRLQVRDYRGGPMRFWQTVARFAAAGLSWLTLGAGYLVVLVHPHQTLHDRLSLTATVVLPRPGAAAKGGAKGKSGKSGKR</sequence>
<reference evidence="8" key="1">
    <citation type="submission" date="2021-10" db="EMBL/GenBank/DDBJ databases">
        <title>The diversity and Nitrogen Metabolism of Culturable Nitrate-Utilizing Bacteria Within the Oxygen Minimum Zone of the Changjiang (Yangtze River)Estuary.</title>
        <authorList>
            <person name="Zhang D."/>
            <person name="Zheng J."/>
            <person name="Liu S."/>
            <person name="He W."/>
        </authorList>
    </citation>
    <scope>NUCLEOTIDE SEQUENCE</scope>
    <source>
        <strain evidence="8">FXH-223</strain>
    </source>
</reference>
<dbReference type="GO" id="GO:0005886">
    <property type="term" value="C:plasma membrane"/>
    <property type="evidence" value="ECO:0007669"/>
    <property type="project" value="UniProtKB-SubCell"/>
</dbReference>
<comment type="subcellular location">
    <subcellularLocation>
        <location evidence="1">Cell membrane</location>
        <topology evidence="1">Multi-pass membrane protein</topology>
    </subcellularLocation>
</comment>
<evidence type="ECO:0000313" key="9">
    <source>
        <dbReference type="Proteomes" id="UP001108027"/>
    </source>
</evidence>
<dbReference type="PANTHER" id="PTHR36115:SF10">
    <property type="entry name" value="RDD DOMAIN-CONTAINING PROTEIN"/>
    <property type="match status" value="1"/>
</dbReference>
<feature type="transmembrane region" description="Helical" evidence="6">
    <location>
        <begin position="59"/>
        <end position="81"/>
    </location>
</feature>
<name>A0A9Q3YM04_9GAMM</name>
<keyword evidence="5 6" id="KW-0472">Membrane</keyword>
<dbReference type="InterPro" id="IPR051791">
    <property type="entry name" value="Pra-immunoreactive"/>
</dbReference>
<feature type="transmembrane region" description="Helical" evidence="6">
    <location>
        <begin position="16"/>
        <end position="39"/>
    </location>
</feature>
<dbReference type="AlphaFoldDB" id="A0A9Q3YM04"/>
<keyword evidence="9" id="KW-1185">Reference proteome</keyword>
<keyword evidence="3 6" id="KW-0812">Transmembrane</keyword>
<evidence type="ECO:0000256" key="3">
    <source>
        <dbReference type="ARBA" id="ARBA00022692"/>
    </source>
</evidence>
<dbReference type="PANTHER" id="PTHR36115">
    <property type="entry name" value="PROLINE-RICH ANTIGEN HOMOLOG-RELATED"/>
    <property type="match status" value="1"/>
</dbReference>
<feature type="transmembrane region" description="Helical" evidence="6">
    <location>
        <begin position="110"/>
        <end position="132"/>
    </location>
</feature>
<evidence type="ECO:0000256" key="2">
    <source>
        <dbReference type="ARBA" id="ARBA00022475"/>
    </source>
</evidence>
<evidence type="ECO:0000256" key="5">
    <source>
        <dbReference type="ARBA" id="ARBA00023136"/>
    </source>
</evidence>
<dbReference type="RefSeq" id="WP_138774249.1">
    <property type="nucleotide sequence ID" value="NZ_ARXL01000013.1"/>
</dbReference>
<evidence type="ECO:0000256" key="4">
    <source>
        <dbReference type="ARBA" id="ARBA00022989"/>
    </source>
</evidence>
<dbReference type="InterPro" id="IPR010432">
    <property type="entry name" value="RDD"/>
</dbReference>
<evidence type="ECO:0000256" key="6">
    <source>
        <dbReference type="SAM" id="Phobius"/>
    </source>
</evidence>
<dbReference type="Proteomes" id="UP001108027">
    <property type="component" value="Unassembled WGS sequence"/>
</dbReference>
<proteinExistence type="predicted"/>